<dbReference type="GO" id="GO:0006352">
    <property type="term" value="P:DNA-templated transcription initiation"/>
    <property type="evidence" value="ECO:0007669"/>
    <property type="project" value="InterPro"/>
</dbReference>
<proteinExistence type="inferred from homology"/>
<comment type="similarity">
    <text evidence="1">Belongs to the sigma-70 factor family. ECF subfamily.</text>
</comment>
<reference evidence="5" key="1">
    <citation type="submission" date="2020-10" db="EMBL/GenBank/DDBJ databases">
        <authorList>
            <person name="Gilroy R."/>
        </authorList>
    </citation>
    <scope>NUCLEOTIDE SEQUENCE</scope>
    <source>
        <strain evidence="5">2889</strain>
    </source>
</reference>
<dbReference type="PANTHER" id="PTHR43133:SF46">
    <property type="entry name" value="RNA POLYMERASE SIGMA-70 FACTOR ECF SUBFAMILY"/>
    <property type="match status" value="1"/>
</dbReference>
<evidence type="ECO:0000256" key="4">
    <source>
        <dbReference type="ARBA" id="ARBA00023163"/>
    </source>
</evidence>
<dbReference type="Proteomes" id="UP000823612">
    <property type="component" value="Unassembled WGS sequence"/>
</dbReference>
<accession>A0A9D9DS34</accession>
<gene>
    <name evidence="5" type="ORF">IAB08_04220</name>
</gene>
<dbReference type="Gene3D" id="1.10.1740.10">
    <property type="match status" value="1"/>
</dbReference>
<dbReference type="Gene3D" id="1.10.10.10">
    <property type="entry name" value="Winged helix-like DNA-binding domain superfamily/Winged helix DNA-binding domain"/>
    <property type="match status" value="1"/>
</dbReference>
<dbReference type="NCBIfam" id="TIGR02937">
    <property type="entry name" value="sigma70-ECF"/>
    <property type="match status" value="1"/>
</dbReference>
<dbReference type="GO" id="GO:0016987">
    <property type="term" value="F:sigma factor activity"/>
    <property type="evidence" value="ECO:0007669"/>
    <property type="project" value="UniProtKB-KW"/>
</dbReference>
<evidence type="ECO:0000313" key="5">
    <source>
        <dbReference type="EMBL" id="MBO8432483.1"/>
    </source>
</evidence>
<name>A0A9D9DS34_9BACT</name>
<evidence type="ECO:0000256" key="2">
    <source>
        <dbReference type="ARBA" id="ARBA00023015"/>
    </source>
</evidence>
<dbReference type="InterPro" id="IPR013325">
    <property type="entry name" value="RNA_pol_sigma_r2"/>
</dbReference>
<dbReference type="SUPFAM" id="SSF88946">
    <property type="entry name" value="Sigma2 domain of RNA polymerase sigma factors"/>
    <property type="match status" value="1"/>
</dbReference>
<dbReference type="InterPro" id="IPR014284">
    <property type="entry name" value="RNA_pol_sigma-70_dom"/>
</dbReference>
<sequence>MTDQDYIRALLQNDNDVMGEMYEKYRESFAKWIQGYVFKGSLLEDEIADIYMEAFEAVWTNVKKGRLNTGNLRSSLKTYLFSVGYNKARNLLRSKRIGIREISMDLTELAMEISDAVPKEDIERERIVQETVNEMKEPCNQLLNLVYYQKKTGDEIACIMGYKNSESVKAQKYKCMLKIKDILKRKLHY</sequence>
<keyword evidence="3" id="KW-0731">Sigma factor</keyword>
<keyword evidence="4" id="KW-0804">Transcription</keyword>
<evidence type="ECO:0000256" key="1">
    <source>
        <dbReference type="ARBA" id="ARBA00010641"/>
    </source>
</evidence>
<dbReference type="PANTHER" id="PTHR43133">
    <property type="entry name" value="RNA POLYMERASE ECF-TYPE SIGMA FACTO"/>
    <property type="match status" value="1"/>
</dbReference>
<protein>
    <submittedName>
        <fullName evidence="5">Sigma-70 family RNA polymerase sigma factor</fullName>
    </submittedName>
</protein>
<evidence type="ECO:0000256" key="3">
    <source>
        <dbReference type="ARBA" id="ARBA00023082"/>
    </source>
</evidence>
<dbReference type="InterPro" id="IPR036388">
    <property type="entry name" value="WH-like_DNA-bd_sf"/>
</dbReference>
<reference evidence="5" key="2">
    <citation type="journal article" date="2021" name="PeerJ">
        <title>Extensive microbial diversity within the chicken gut microbiome revealed by metagenomics and culture.</title>
        <authorList>
            <person name="Gilroy R."/>
            <person name="Ravi A."/>
            <person name="Getino M."/>
            <person name="Pursley I."/>
            <person name="Horton D.L."/>
            <person name="Alikhan N.F."/>
            <person name="Baker D."/>
            <person name="Gharbi K."/>
            <person name="Hall N."/>
            <person name="Watson M."/>
            <person name="Adriaenssens E.M."/>
            <person name="Foster-Nyarko E."/>
            <person name="Jarju S."/>
            <person name="Secka A."/>
            <person name="Antonio M."/>
            <person name="Oren A."/>
            <person name="Chaudhuri R.R."/>
            <person name="La Ragione R."/>
            <person name="Hildebrand F."/>
            <person name="Pallen M.J."/>
        </authorList>
    </citation>
    <scope>NUCLEOTIDE SEQUENCE</scope>
    <source>
        <strain evidence="5">2889</strain>
    </source>
</reference>
<dbReference type="EMBL" id="JADIMZ010000062">
    <property type="protein sequence ID" value="MBO8432483.1"/>
    <property type="molecule type" value="Genomic_DNA"/>
</dbReference>
<dbReference type="AlphaFoldDB" id="A0A9D9DS34"/>
<keyword evidence="2" id="KW-0805">Transcription regulation</keyword>
<dbReference type="InterPro" id="IPR039425">
    <property type="entry name" value="RNA_pol_sigma-70-like"/>
</dbReference>
<comment type="caution">
    <text evidence="5">The sequence shown here is derived from an EMBL/GenBank/DDBJ whole genome shotgun (WGS) entry which is preliminary data.</text>
</comment>
<organism evidence="5 6">
    <name type="scientific">Candidatus Pullibacteroides excrementavium</name>
    <dbReference type="NCBI Taxonomy" id="2840905"/>
    <lineage>
        <taxon>Bacteria</taxon>
        <taxon>Pseudomonadati</taxon>
        <taxon>Bacteroidota</taxon>
        <taxon>Bacteroidia</taxon>
        <taxon>Bacteroidales</taxon>
        <taxon>Candidatus Pullibacteroides</taxon>
    </lineage>
</organism>
<dbReference type="InterPro" id="IPR013324">
    <property type="entry name" value="RNA_pol_sigma_r3/r4-like"/>
</dbReference>
<evidence type="ECO:0000313" key="6">
    <source>
        <dbReference type="Proteomes" id="UP000823612"/>
    </source>
</evidence>
<dbReference type="SUPFAM" id="SSF88659">
    <property type="entry name" value="Sigma3 and sigma4 domains of RNA polymerase sigma factors"/>
    <property type="match status" value="1"/>
</dbReference>